<evidence type="ECO:0000256" key="1">
    <source>
        <dbReference type="SAM" id="Phobius"/>
    </source>
</evidence>
<feature type="transmembrane region" description="Helical" evidence="1">
    <location>
        <begin position="75"/>
        <end position="93"/>
    </location>
</feature>
<feature type="transmembrane region" description="Helical" evidence="1">
    <location>
        <begin position="12"/>
        <end position="37"/>
    </location>
</feature>
<dbReference type="AlphaFoldDB" id="A0A316HRG0"/>
<organism evidence="2 3">
    <name type="scientific">Fulvimonas soli</name>
    <dbReference type="NCBI Taxonomy" id="155197"/>
    <lineage>
        <taxon>Bacteria</taxon>
        <taxon>Pseudomonadati</taxon>
        <taxon>Pseudomonadota</taxon>
        <taxon>Gammaproteobacteria</taxon>
        <taxon>Lysobacterales</taxon>
        <taxon>Rhodanobacteraceae</taxon>
        <taxon>Fulvimonas</taxon>
    </lineage>
</organism>
<dbReference type="EMBL" id="QGHC01000015">
    <property type="protein sequence ID" value="PWK82708.1"/>
    <property type="molecule type" value="Genomic_DNA"/>
</dbReference>
<evidence type="ECO:0000313" key="3">
    <source>
        <dbReference type="Proteomes" id="UP000245812"/>
    </source>
</evidence>
<comment type="caution">
    <text evidence="2">The sequence shown here is derived from an EMBL/GenBank/DDBJ whole genome shotgun (WGS) entry which is preliminary data.</text>
</comment>
<name>A0A316HRG0_9GAMM</name>
<gene>
    <name evidence="2" type="ORF">C7456_1155</name>
</gene>
<dbReference type="RefSeq" id="WP_139942965.1">
    <property type="nucleotide sequence ID" value="NZ_MSZV01000121.1"/>
</dbReference>
<feature type="transmembrane region" description="Helical" evidence="1">
    <location>
        <begin position="113"/>
        <end position="138"/>
    </location>
</feature>
<accession>A0A316HRG0</accession>
<evidence type="ECO:0000313" key="2">
    <source>
        <dbReference type="EMBL" id="PWK82708.1"/>
    </source>
</evidence>
<proteinExistence type="predicted"/>
<dbReference type="OrthoDB" id="5959812at2"/>
<dbReference type="Proteomes" id="UP000245812">
    <property type="component" value="Unassembled WGS sequence"/>
</dbReference>
<keyword evidence="1" id="KW-0812">Transmembrane</keyword>
<reference evidence="2 3" key="1">
    <citation type="submission" date="2018-05" db="EMBL/GenBank/DDBJ databases">
        <title>Genomic Encyclopedia of Type Strains, Phase IV (KMG-IV): sequencing the most valuable type-strain genomes for metagenomic binning, comparative biology and taxonomic classification.</title>
        <authorList>
            <person name="Goeker M."/>
        </authorList>
    </citation>
    <scope>NUCLEOTIDE SEQUENCE [LARGE SCALE GENOMIC DNA]</scope>
    <source>
        <strain evidence="2 3">DSM 14263</strain>
    </source>
</reference>
<sequence length="143" mass="14353">MASLGVLAGMGMLGLLGMVVVSLLVGALLLSLAYRIVVGTLPSYLTALGTVLVGGIAGWVAALVLRVLLHTGGGLLAVPVHFLAGAAAVHFMLPAPTGTRLDFGKACLVQLLYLVMFIALGIVAGLVLSVLFGGALLAGMHHG</sequence>
<keyword evidence="3" id="KW-1185">Reference proteome</keyword>
<keyword evidence="1" id="KW-0472">Membrane</keyword>
<keyword evidence="1" id="KW-1133">Transmembrane helix</keyword>
<feature type="transmembrane region" description="Helical" evidence="1">
    <location>
        <begin position="43"/>
        <end position="68"/>
    </location>
</feature>
<protein>
    <submittedName>
        <fullName evidence="2">Uncharacterized protein</fullName>
    </submittedName>
</protein>